<reference evidence="3" key="1">
    <citation type="journal article" date="2021" name="PeerJ">
        <title>Extensive microbial diversity within the chicken gut microbiome revealed by metagenomics and culture.</title>
        <authorList>
            <person name="Gilroy R."/>
            <person name="Ravi A."/>
            <person name="Getino M."/>
            <person name="Pursley I."/>
            <person name="Horton D.L."/>
            <person name="Alikhan N.F."/>
            <person name="Baker D."/>
            <person name="Gharbi K."/>
            <person name="Hall N."/>
            <person name="Watson M."/>
            <person name="Adriaenssens E.M."/>
            <person name="Foster-Nyarko E."/>
            <person name="Jarju S."/>
            <person name="Secka A."/>
            <person name="Antonio M."/>
            <person name="Oren A."/>
            <person name="Chaudhuri R.R."/>
            <person name="La Ragione R."/>
            <person name="Hildebrand F."/>
            <person name="Pallen M.J."/>
        </authorList>
    </citation>
    <scope>NUCLEOTIDE SEQUENCE</scope>
    <source>
        <strain evidence="3">ChiHecec2B26-446</strain>
    </source>
</reference>
<reference evidence="3" key="2">
    <citation type="submission" date="2021-04" db="EMBL/GenBank/DDBJ databases">
        <authorList>
            <person name="Gilroy R."/>
        </authorList>
    </citation>
    <scope>NUCLEOTIDE SEQUENCE</scope>
    <source>
        <strain evidence="3">ChiHecec2B26-446</strain>
    </source>
</reference>
<accession>A0A9D1PY36</accession>
<dbReference type="Proteomes" id="UP000886752">
    <property type="component" value="Unassembled WGS sequence"/>
</dbReference>
<dbReference type="AlphaFoldDB" id="A0A9D1PY36"/>
<evidence type="ECO:0000313" key="4">
    <source>
        <dbReference type="Proteomes" id="UP000886752"/>
    </source>
</evidence>
<protein>
    <recommendedName>
        <fullName evidence="5">Cell division protein FtsL</fullName>
    </recommendedName>
</protein>
<evidence type="ECO:0008006" key="5">
    <source>
        <dbReference type="Google" id="ProtNLM"/>
    </source>
</evidence>
<keyword evidence="2" id="KW-0812">Transmembrane</keyword>
<feature type="region of interest" description="Disordered" evidence="1">
    <location>
        <begin position="1"/>
        <end position="115"/>
    </location>
</feature>
<sequence>MDEHMREEQPVQGTVPKGTPTDASGKVSGAQEHGVPETEPGTGERPGDRAQAAARDGGHAGNAGAVSDDLFGAASNDPSHDSSHDTFAQGAARVSQRSQTRPHPHRSLRSQLAEGMDRMSKKPFLQGKTWSFLLSVNILMAVVLSFILVWVSIERMDINYFINLERSRLREKQSLHGKLEVEKERLLSPYELRLKAEKLGMKAPAPGQIRRMDLSSRVPGRVQGGSSGSSRGSR</sequence>
<comment type="caution">
    <text evidence="3">The sequence shown here is derived from an EMBL/GenBank/DDBJ whole genome shotgun (WGS) entry which is preliminary data.</text>
</comment>
<keyword evidence="2" id="KW-1133">Transmembrane helix</keyword>
<proteinExistence type="predicted"/>
<feature type="region of interest" description="Disordered" evidence="1">
    <location>
        <begin position="203"/>
        <end position="234"/>
    </location>
</feature>
<evidence type="ECO:0000313" key="3">
    <source>
        <dbReference type="EMBL" id="HIW01418.1"/>
    </source>
</evidence>
<dbReference type="EMBL" id="DXHV01000080">
    <property type="protein sequence ID" value="HIW01418.1"/>
    <property type="molecule type" value="Genomic_DNA"/>
</dbReference>
<feature type="transmembrane region" description="Helical" evidence="2">
    <location>
        <begin position="129"/>
        <end position="153"/>
    </location>
</feature>
<evidence type="ECO:0000256" key="2">
    <source>
        <dbReference type="SAM" id="Phobius"/>
    </source>
</evidence>
<keyword evidence="2" id="KW-0472">Membrane</keyword>
<name>A0A9D1PY36_9BACT</name>
<evidence type="ECO:0000256" key="1">
    <source>
        <dbReference type="SAM" id="MobiDB-lite"/>
    </source>
</evidence>
<organism evidence="3 4">
    <name type="scientific">Candidatus Desulfovibrio intestinipullorum</name>
    <dbReference type="NCBI Taxonomy" id="2838536"/>
    <lineage>
        <taxon>Bacteria</taxon>
        <taxon>Pseudomonadati</taxon>
        <taxon>Thermodesulfobacteriota</taxon>
        <taxon>Desulfovibrionia</taxon>
        <taxon>Desulfovibrionales</taxon>
        <taxon>Desulfovibrionaceae</taxon>
        <taxon>Desulfovibrio</taxon>
    </lineage>
</organism>
<gene>
    <name evidence="3" type="ORF">H9894_09585</name>
</gene>